<protein>
    <submittedName>
        <fullName evidence="1">Uncharacterized protein</fullName>
    </submittedName>
</protein>
<comment type="caution">
    <text evidence="1">The sequence shown here is derived from an EMBL/GenBank/DDBJ whole genome shotgun (WGS) entry which is preliminary data.</text>
</comment>
<reference evidence="1" key="1">
    <citation type="submission" date="2021-02" db="EMBL/GenBank/DDBJ databases">
        <authorList>
            <person name="Nowell W R."/>
        </authorList>
    </citation>
    <scope>NUCLEOTIDE SEQUENCE</scope>
</reference>
<accession>A0A8S3ALA5</accession>
<dbReference type="AlphaFoldDB" id="A0A8S3ALA5"/>
<proteinExistence type="predicted"/>
<dbReference type="Proteomes" id="UP000676336">
    <property type="component" value="Unassembled WGS sequence"/>
</dbReference>
<feature type="non-terminal residue" evidence="1">
    <location>
        <position position="53"/>
    </location>
</feature>
<organism evidence="1 2">
    <name type="scientific">Rotaria magnacalcarata</name>
    <dbReference type="NCBI Taxonomy" id="392030"/>
    <lineage>
        <taxon>Eukaryota</taxon>
        <taxon>Metazoa</taxon>
        <taxon>Spiralia</taxon>
        <taxon>Gnathifera</taxon>
        <taxon>Rotifera</taxon>
        <taxon>Eurotatoria</taxon>
        <taxon>Bdelloidea</taxon>
        <taxon>Philodinida</taxon>
        <taxon>Philodinidae</taxon>
        <taxon>Rotaria</taxon>
    </lineage>
</organism>
<dbReference type="EMBL" id="CAJOBI010129742">
    <property type="protein sequence ID" value="CAF4718551.1"/>
    <property type="molecule type" value="Genomic_DNA"/>
</dbReference>
<evidence type="ECO:0000313" key="1">
    <source>
        <dbReference type="EMBL" id="CAF4718551.1"/>
    </source>
</evidence>
<gene>
    <name evidence="1" type="ORF">SMN809_LOCUS43756</name>
</gene>
<sequence length="53" mass="5955">MLSIDDAKSIDDKELIPGENSIQQITTKRRSSNIKTDPTQNINIENILPKSET</sequence>
<name>A0A8S3ALA5_9BILA</name>
<evidence type="ECO:0000313" key="2">
    <source>
        <dbReference type="Proteomes" id="UP000676336"/>
    </source>
</evidence>